<keyword evidence="5" id="KW-0732">Signal</keyword>
<dbReference type="EMBL" id="BMKN01000001">
    <property type="protein sequence ID" value="GGE45279.1"/>
    <property type="molecule type" value="Genomic_DNA"/>
</dbReference>
<dbReference type="Gene3D" id="2.60.40.3500">
    <property type="match status" value="1"/>
</dbReference>
<dbReference type="OrthoDB" id="9806267at2"/>
<comment type="catalytic activity">
    <reaction evidence="1">
        <text>Hydrolyzes the link between N-acetylmuramoyl residues and L-amino acid residues in certain cell-wall glycopeptides.</text>
        <dbReference type="EC" id="3.5.1.28"/>
    </reaction>
</comment>
<dbReference type="PANTHER" id="PTHR30404:SF0">
    <property type="entry name" value="N-ACETYLMURAMOYL-L-ALANINE AMIDASE AMIC"/>
    <property type="match status" value="1"/>
</dbReference>
<dbReference type="InterPro" id="IPR050695">
    <property type="entry name" value="N-acetylmuramoyl_amidase_3"/>
</dbReference>
<dbReference type="CDD" id="cd02696">
    <property type="entry name" value="MurNAc-LAA"/>
    <property type="match status" value="1"/>
</dbReference>
<accession>A0A917ADQ6</accession>
<proteinExistence type="predicted"/>
<gene>
    <name evidence="7" type="primary">amiC</name>
    <name evidence="7" type="ORF">GCM10011517_11130</name>
</gene>
<evidence type="ECO:0000256" key="4">
    <source>
        <dbReference type="SAM" id="MobiDB-lite"/>
    </source>
</evidence>
<feature type="domain" description="MurNAc-LAA" evidence="6">
    <location>
        <begin position="228"/>
        <end position="383"/>
    </location>
</feature>
<feature type="compositionally biased region" description="Polar residues" evidence="4">
    <location>
        <begin position="147"/>
        <end position="162"/>
    </location>
</feature>
<dbReference type="SMART" id="SM00646">
    <property type="entry name" value="Ami_3"/>
    <property type="match status" value="1"/>
</dbReference>
<organism evidence="7 8">
    <name type="scientific">Actibacterium pelagium</name>
    <dbReference type="NCBI Taxonomy" id="2029103"/>
    <lineage>
        <taxon>Bacteria</taxon>
        <taxon>Pseudomonadati</taxon>
        <taxon>Pseudomonadota</taxon>
        <taxon>Alphaproteobacteria</taxon>
        <taxon>Rhodobacterales</taxon>
        <taxon>Roseobacteraceae</taxon>
        <taxon>Actibacterium</taxon>
    </lineage>
</organism>
<dbReference type="EC" id="3.5.1.28" evidence="2"/>
<dbReference type="RefSeq" id="WP_095596048.1">
    <property type="nucleotide sequence ID" value="NZ_NSBU01000007.1"/>
</dbReference>
<dbReference type="PANTHER" id="PTHR30404">
    <property type="entry name" value="N-ACETYLMURAMOYL-L-ALANINE AMIDASE"/>
    <property type="match status" value="1"/>
</dbReference>
<dbReference type="Pfam" id="PF11741">
    <property type="entry name" value="AMIN"/>
    <property type="match status" value="1"/>
</dbReference>
<dbReference type="Proteomes" id="UP000606730">
    <property type="component" value="Unassembled WGS sequence"/>
</dbReference>
<dbReference type="InterPro" id="IPR002508">
    <property type="entry name" value="MurNAc-LAA_cat"/>
</dbReference>
<dbReference type="GO" id="GO:0030288">
    <property type="term" value="C:outer membrane-bounded periplasmic space"/>
    <property type="evidence" value="ECO:0007669"/>
    <property type="project" value="TreeGrafter"/>
</dbReference>
<reference evidence="7" key="2">
    <citation type="submission" date="2020-09" db="EMBL/GenBank/DDBJ databases">
        <authorList>
            <person name="Sun Q."/>
            <person name="Zhou Y."/>
        </authorList>
    </citation>
    <scope>NUCLEOTIDE SEQUENCE</scope>
    <source>
        <strain evidence="7">CGMCC 1.16012</strain>
    </source>
</reference>
<evidence type="ECO:0000256" key="2">
    <source>
        <dbReference type="ARBA" id="ARBA00011901"/>
    </source>
</evidence>
<evidence type="ECO:0000313" key="8">
    <source>
        <dbReference type="Proteomes" id="UP000606730"/>
    </source>
</evidence>
<evidence type="ECO:0000256" key="1">
    <source>
        <dbReference type="ARBA" id="ARBA00001561"/>
    </source>
</evidence>
<dbReference type="GO" id="GO:0009253">
    <property type="term" value="P:peptidoglycan catabolic process"/>
    <property type="evidence" value="ECO:0007669"/>
    <property type="project" value="InterPro"/>
</dbReference>
<evidence type="ECO:0000259" key="6">
    <source>
        <dbReference type="SMART" id="SM00646"/>
    </source>
</evidence>
<dbReference type="Pfam" id="PF01520">
    <property type="entry name" value="Amidase_3"/>
    <property type="match status" value="1"/>
</dbReference>
<feature type="chain" id="PRO_5036942485" description="N-acetylmuramoyl-L-alanine amidase" evidence="5">
    <location>
        <begin position="20"/>
        <end position="398"/>
    </location>
</feature>
<keyword evidence="3" id="KW-0378">Hydrolase</keyword>
<dbReference type="Gene3D" id="3.40.630.40">
    <property type="entry name" value="Zn-dependent exopeptidases"/>
    <property type="match status" value="1"/>
</dbReference>
<keyword evidence="8" id="KW-1185">Reference proteome</keyword>
<sequence length="398" mass="43157">MRWLLLSLIWLLLAPVAVAQDLARLNPALSKIIDQKGQVEITLTLSRPVPFRVIHLQKPPRLAVELQSTDLSGLQLLDLSRSDHVVDGAAGLVDPKTSRLVLQFDRPFVVEAVRTALPSEALRVVVALRPSSEAELAERALRQADQSKVNAAPIPSQTLSRQDGSRPLRVMLDPGHGGIDPGALAGDLTEAQLILGFAKDLQRLLQEAGMEAFLTRDGDYYVSLERRVALAQQAQADLMLSLHADAADDESASGSKAYTISEEASDRLSKLLIRRQERAAMLSGVDLTAQDDAVADVLVDLARHNTLPRSRALADAIIGGLQATVGDLHSRPRSEASFSVLKAAEVPSVLLELGFLSNPNDLERLTDPVWQGRAQQGILKALQAWAKDDAAEAVKLRR</sequence>
<evidence type="ECO:0000256" key="5">
    <source>
        <dbReference type="SAM" id="SignalP"/>
    </source>
</evidence>
<feature type="signal peptide" evidence="5">
    <location>
        <begin position="1"/>
        <end position="19"/>
    </location>
</feature>
<dbReference type="GO" id="GO:0008745">
    <property type="term" value="F:N-acetylmuramoyl-L-alanine amidase activity"/>
    <property type="evidence" value="ECO:0007669"/>
    <property type="project" value="UniProtKB-EC"/>
</dbReference>
<comment type="caution">
    <text evidence="7">The sequence shown here is derived from an EMBL/GenBank/DDBJ whole genome shotgun (WGS) entry which is preliminary data.</text>
</comment>
<feature type="region of interest" description="Disordered" evidence="4">
    <location>
        <begin position="147"/>
        <end position="167"/>
    </location>
</feature>
<reference evidence="7" key="1">
    <citation type="journal article" date="2014" name="Int. J. Syst. Evol. Microbiol.">
        <title>Complete genome sequence of Corynebacterium casei LMG S-19264T (=DSM 44701T), isolated from a smear-ripened cheese.</title>
        <authorList>
            <consortium name="US DOE Joint Genome Institute (JGI-PGF)"/>
            <person name="Walter F."/>
            <person name="Albersmeier A."/>
            <person name="Kalinowski J."/>
            <person name="Ruckert C."/>
        </authorList>
    </citation>
    <scope>NUCLEOTIDE SEQUENCE</scope>
    <source>
        <strain evidence="7">CGMCC 1.16012</strain>
    </source>
</reference>
<dbReference type="InterPro" id="IPR021731">
    <property type="entry name" value="AMIN_dom"/>
</dbReference>
<protein>
    <recommendedName>
        <fullName evidence="2">N-acetylmuramoyl-L-alanine amidase</fullName>
        <ecNumber evidence="2">3.5.1.28</ecNumber>
    </recommendedName>
</protein>
<evidence type="ECO:0000256" key="3">
    <source>
        <dbReference type="ARBA" id="ARBA00022801"/>
    </source>
</evidence>
<dbReference type="SUPFAM" id="SSF53187">
    <property type="entry name" value="Zn-dependent exopeptidases"/>
    <property type="match status" value="1"/>
</dbReference>
<evidence type="ECO:0000313" key="7">
    <source>
        <dbReference type="EMBL" id="GGE45279.1"/>
    </source>
</evidence>
<dbReference type="AlphaFoldDB" id="A0A917ADQ6"/>
<name>A0A917ADQ6_9RHOB</name>